<keyword evidence="2" id="KW-1185">Reference proteome</keyword>
<reference evidence="1" key="2">
    <citation type="submission" date="2021-02" db="EMBL/GenBank/DDBJ databases">
        <title>Aspergillus luchuensis mut. kawachii IFO 4304 genome sequence.</title>
        <authorList>
            <person name="Mori K."/>
            <person name="Kadooka C."/>
            <person name="Goto M."/>
            <person name="Futagami T."/>
        </authorList>
    </citation>
    <scope>NUCLEOTIDE SEQUENCE</scope>
    <source>
        <strain evidence="1">IFO 4308</strain>
    </source>
</reference>
<sequence length="118" mass="13521">MQHSRSKEHNAVRPYPTTTQTEMETSNLFTHRIIAVYFSIFAYPHLLSRAPTSLAVFDLSPPSSFIRLKRAGSIKASVSPYRKHFVERGISLRNKGARSRLLRETLWLSCFFGIILLP</sequence>
<dbReference type="RefSeq" id="XP_041538188.1">
    <property type="nucleotide sequence ID" value="XM_041683955.1"/>
</dbReference>
<organism evidence="1 2">
    <name type="scientific">Aspergillus kawachii</name>
    <name type="common">White koji mold</name>
    <name type="synonym">Aspergillus awamori var. kawachi</name>
    <dbReference type="NCBI Taxonomy" id="1069201"/>
    <lineage>
        <taxon>Eukaryota</taxon>
        <taxon>Fungi</taxon>
        <taxon>Dikarya</taxon>
        <taxon>Ascomycota</taxon>
        <taxon>Pezizomycotina</taxon>
        <taxon>Eurotiomycetes</taxon>
        <taxon>Eurotiomycetidae</taxon>
        <taxon>Eurotiales</taxon>
        <taxon>Aspergillaceae</taxon>
        <taxon>Aspergillus</taxon>
        <taxon>Aspergillus subgen. Circumdati</taxon>
    </lineage>
</organism>
<evidence type="ECO:0000313" key="2">
    <source>
        <dbReference type="Proteomes" id="UP000661280"/>
    </source>
</evidence>
<dbReference type="GeneID" id="64955747"/>
<evidence type="ECO:0000313" key="1">
    <source>
        <dbReference type="EMBL" id="BCR94422.1"/>
    </source>
</evidence>
<dbReference type="EMBL" id="AP024425">
    <property type="protein sequence ID" value="BCR94422.1"/>
    <property type="molecule type" value="Genomic_DNA"/>
</dbReference>
<protein>
    <submittedName>
        <fullName evidence="1">Uncharacterized protein</fullName>
    </submittedName>
</protein>
<proteinExistence type="predicted"/>
<name>A0A7R7WQ29_ASPKA</name>
<accession>A0A7R7WQ29</accession>
<dbReference type="AlphaFoldDB" id="A0A7R7WQ29"/>
<dbReference type="KEGG" id="aluc:AKAW2_11468A"/>
<gene>
    <name evidence="1" type="ORF">AKAW2_11468A</name>
</gene>
<dbReference type="Proteomes" id="UP000661280">
    <property type="component" value="Chromosome 1"/>
</dbReference>
<reference evidence="1" key="1">
    <citation type="submission" date="2021-01" db="EMBL/GenBank/DDBJ databases">
        <authorList>
            <consortium name="Aspergillus luchuensis mut. kawachii IFO 4304 genome sequencing consortium"/>
            <person name="Kazuki M."/>
            <person name="Futagami T."/>
        </authorList>
    </citation>
    <scope>NUCLEOTIDE SEQUENCE</scope>
    <source>
        <strain evidence="1">IFO 4308</strain>
    </source>
</reference>